<evidence type="ECO:0000256" key="1">
    <source>
        <dbReference type="SAM" id="MobiDB-lite"/>
    </source>
</evidence>
<organism evidence="2 3">
    <name type="scientific">Trichomalopsis sarcophagae</name>
    <dbReference type="NCBI Taxonomy" id="543379"/>
    <lineage>
        <taxon>Eukaryota</taxon>
        <taxon>Metazoa</taxon>
        <taxon>Ecdysozoa</taxon>
        <taxon>Arthropoda</taxon>
        <taxon>Hexapoda</taxon>
        <taxon>Insecta</taxon>
        <taxon>Pterygota</taxon>
        <taxon>Neoptera</taxon>
        <taxon>Endopterygota</taxon>
        <taxon>Hymenoptera</taxon>
        <taxon>Apocrita</taxon>
        <taxon>Proctotrupomorpha</taxon>
        <taxon>Chalcidoidea</taxon>
        <taxon>Pteromalidae</taxon>
        <taxon>Pteromalinae</taxon>
        <taxon>Trichomalopsis</taxon>
    </lineage>
</organism>
<protein>
    <submittedName>
        <fullName evidence="2">Uncharacterized protein</fullName>
    </submittedName>
</protein>
<evidence type="ECO:0000313" key="3">
    <source>
        <dbReference type="Proteomes" id="UP000215335"/>
    </source>
</evidence>
<keyword evidence="3" id="KW-1185">Reference proteome</keyword>
<accession>A0A232FI78</accession>
<feature type="region of interest" description="Disordered" evidence="1">
    <location>
        <begin position="172"/>
        <end position="228"/>
    </location>
</feature>
<proteinExistence type="predicted"/>
<dbReference type="EMBL" id="NNAY01000188">
    <property type="protein sequence ID" value="OXU30159.1"/>
    <property type="molecule type" value="Genomic_DNA"/>
</dbReference>
<reference evidence="2 3" key="1">
    <citation type="journal article" date="2017" name="Curr. Biol.">
        <title>The Evolution of Venom by Co-option of Single-Copy Genes.</title>
        <authorList>
            <person name="Martinson E.O."/>
            <person name="Mrinalini"/>
            <person name="Kelkar Y.D."/>
            <person name="Chang C.H."/>
            <person name="Werren J.H."/>
        </authorList>
    </citation>
    <scope>NUCLEOTIDE SEQUENCE [LARGE SCALE GENOMIC DNA]</scope>
    <source>
        <strain evidence="2 3">Alberta</strain>
        <tissue evidence="2">Whole body</tissue>
    </source>
</reference>
<dbReference type="AlphaFoldDB" id="A0A232FI78"/>
<name>A0A232FI78_9HYME</name>
<sequence>MRTRPIYDASSGAPPLFCDVNIPVLNIIKEFVKVGKSQNACVKELRYQRETKKITVSFNSERETLRKSSIVLDRKRAEKDVYYTDTCSTLQKTKLKPPMKKVIGRTKQHLLNQADDHVQHKETIMLNIGQTFQRIITSMSFDEERLPVVMELLNKYRPNNTISLKINHQEADNGAATPNNNNNDVSVNENNDVPGYDNNTLPKNNANDNNNDPNNSLHLKYDPQNNVV</sequence>
<dbReference type="Proteomes" id="UP000215335">
    <property type="component" value="Unassembled WGS sequence"/>
</dbReference>
<feature type="compositionally biased region" description="Low complexity" evidence="1">
    <location>
        <begin position="172"/>
        <end position="215"/>
    </location>
</feature>
<gene>
    <name evidence="2" type="ORF">TSAR_012714</name>
</gene>
<comment type="caution">
    <text evidence="2">The sequence shown here is derived from an EMBL/GenBank/DDBJ whole genome shotgun (WGS) entry which is preliminary data.</text>
</comment>
<evidence type="ECO:0000313" key="2">
    <source>
        <dbReference type="EMBL" id="OXU30159.1"/>
    </source>
</evidence>